<dbReference type="EMBL" id="JAAKYA010000072">
    <property type="protein sequence ID" value="NGO39845.1"/>
    <property type="molecule type" value="Genomic_DNA"/>
</dbReference>
<comment type="caution">
    <text evidence="2">The sequence shown here is derived from an EMBL/GenBank/DDBJ whole genome shotgun (WGS) entry which is preliminary data.</text>
</comment>
<keyword evidence="1" id="KW-0732">Signal</keyword>
<keyword evidence="3" id="KW-1185">Reference proteome</keyword>
<evidence type="ECO:0000313" key="2">
    <source>
        <dbReference type="EMBL" id="NGO39845.1"/>
    </source>
</evidence>
<sequence>MKTSCVGKGLRVLAWAGLGLSLTVPAADITVSGPLYGIHRWYSTNVYHLSRFVYVMEGAELHIEPGTVIKGLPGQDADTAALIVTRGGKIFAEGTREKPIIFTAEAEDVDDPESLPLYERGLWGGVVLMGRAPINTAVDTAGNSASPKYDVFEGLPDLQIGGQYVHRFGGNDPHDSSGVLRYVSIRRAGMVFLPNKELNGLSLCGVGDGTVVEFVEVFAAADDGFEFFGGTVNTRYLISAFNDDDAFDTDQGHNGKHQFWFAIQEPGKKDNGAELNGEPNEANAGNPPVSNFQVWNATWIGAGTNTSGNRAFMIRVYAAPRIYNSIITDFGGPAITIPDHKAGQHATNGLMDIRENIWYGFRVSPIWDGIDDGFYSAIFFQDTSRSNYILDPQLRGISRVADGGLDPRPRPGSPAWGPSSLVPPNDGFFEPVRYRGAFGEWNWAAGWSFLWRSGVLTSEGMNVEMPPAAVRLTGVRQGDSLRIEFPGESGVQYQLEASDSLVGGTWQAVGEPVIGAGTTVSLTVPLDAQSRFYRVSARR</sequence>
<dbReference type="Proteomes" id="UP000477311">
    <property type="component" value="Unassembled WGS sequence"/>
</dbReference>
<protein>
    <submittedName>
        <fullName evidence="2">T9SS C-terminal target domain-containing protein</fullName>
    </submittedName>
</protein>
<dbReference type="AlphaFoldDB" id="A0A6M1RT72"/>
<reference evidence="2 3" key="1">
    <citation type="submission" date="2020-02" db="EMBL/GenBank/DDBJ databases">
        <title>Draft genome sequence of Limisphaera ngatamarikiensis NGM72.4T, a thermophilic Verrucomicrobia grouped in subdivision 3.</title>
        <authorList>
            <person name="Carere C.R."/>
            <person name="Steen J."/>
            <person name="Hugenholtz P."/>
            <person name="Stott M.B."/>
        </authorList>
    </citation>
    <scope>NUCLEOTIDE SEQUENCE [LARGE SCALE GENOMIC DNA]</scope>
    <source>
        <strain evidence="2 3">NGM72.4</strain>
    </source>
</reference>
<dbReference type="RefSeq" id="WP_165108095.1">
    <property type="nucleotide sequence ID" value="NZ_JAAKYA010000072.1"/>
</dbReference>
<evidence type="ECO:0000256" key="1">
    <source>
        <dbReference type="SAM" id="SignalP"/>
    </source>
</evidence>
<dbReference type="PANTHER" id="PTHR41339">
    <property type="entry name" value="LIPL48"/>
    <property type="match status" value="1"/>
</dbReference>
<organism evidence="2 3">
    <name type="scientific">Limisphaera ngatamarikiensis</name>
    <dbReference type="NCBI Taxonomy" id="1324935"/>
    <lineage>
        <taxon>Bacteria</taxon>
        <taxon>Pseudomonadati</taxon>
        <taxon>Verrucomicrobiota</taxon>
        <taxon>Verrucomicrobiia</taxon>
        <taxon>Limisphaerales</taxon>
        <taxon>Limisphaeraceae</taxon>
        <taxon>Limisphaera</taxon>
    </lineage>
</organism>
<feature type="chain" id="PRO_5027081077" evidence="1">
    <location>
        <begin position="27"/>
        <end position="539"/>
    </location>
</feature>
<proteinExistence type="predicted"/>
<name>A0A6M1RT72_9BACT</name>
<dbReference type="PANTHER" id="PTHR41339:SF1">
    <property type="entry name" value="SECRETED PROTEIN"/>
    <property type="match status" value="1"/>
</dbReference>
<gene>
    <name evidence="2" type="ORF">G4L39_10635</name>
</gene>
<accession>A0A6M1RT72</accession>
<evidence type="ECO:0000313" key="3">
    <source>
        <dbReference type="Proteomes" id="UP000477311"/>
    </source>
</evidence>
<feature type="signal peptide" evidence="1">
    <location>
        <begin position="1"/>
        <end position="26"/>
    </location>
</feature>